<keyword evidence="3 5" id="KW-1133">Transmembrane helix</keyword>
<feature type="transmembrane region" description="Helical" evidence="5">
    <location>
        <begin position="7"/>
        <end position="27"/>
    </location>
</feature>
<name>A0A0D0I6T3_9BACT</name>
<keyword evidence="7" id="KW-1185">Reference proteome</keyword>
<dbReference type="Proteomes" id="UP000032046">
    <property type="component" value="Unassembled WGS sequence"/>
</dbReference>
<keyword evidence="4 5" id="KW-0472">Membrane</keyword>
<evidence type="ECO:0000313" key="7">
    <source>
        <dbReference type="Proteomes" id="UP000032046"/>
    </source>
</evidence>
<feature type="transmembrane region" description="Helical" evidence="5">
    <location>
        <begin position="135"/>
        <end position="155"/>
    </location>
</feature>
<evidence type="ECO:0000256" key="2">
    <source>
        <dbReference type="ARBA" id="ARBA00022692"/>
    </source>
</evidence>
<gene>
    <name evidence="6" type="ORF">ST44_04465</name>
</gene>
<dbReference type="RefSeq" id="WP_042518437.1">
    <property type="nucleotide sequence ID" value="NZ_JXQK01000046.1"/>
</dbReference>
<evidence type="ECO:0000256" key="5">
    <source>
        <dbReference type="SAM" id="Phobius"/>
    </source>
</evidence>
<dbReference type="AlphaFoldDB" id="A0A0D0I6T3"/>
<organism evidence="6 7">
    <name type="scientific">Prevotella pectinovora</name>
    <dbReference type="NCBI Taxonomy" id="1602169"/>
    <lineage>
        <taxon>Bacteria</taxon>
        <taxon>Pseudomonadati</taxon>
        <taxon>Bacteroidota</taxon>
        <taxon>Bacteroidia</taxon>
        <taxon>Bacteroidales</taxon>
        <taxon>Prevotellaceae</taxon>
        <taxon>Prevotella</taxon>
    </lineage>
</organism>
<feature type="transmembrane region" description="Helical" evidence="5">
    <location>
        <begin position="39"/>
        <end position="60"/>
    </location>
</feature>
<feature type="transmembrane region" description="Helical" evidence="5">
    <location>
        <begin position="72"/>
        <end position="96"/>
    </location>
</feature>
<keyword evidence="2 5" id="KW-0812">Transmembrane</keyword>
<dbReference type="EMBL" id="JXQK01000046">
    <property type="protein sequence ID" value="KIP63174.1"/>
    <property type="molecule type" value="Genomic_DNA"/>
</dbReference>
<reference evidence="6 7" key="1">
    <citation type="submission" date="2015-01" db="EMBL/GenBank/DDBJ databases">
        <title>Comparative genomics of non-oral Prevotella species.</title>
        <authorList>
            <person name="Accetto T."/>
            <person name="Nograsek B."/>
            <person name="Avgustin G."/>
        </authorList>
    </citation>
    <scope>NUCLEOTIDE SEQUENCE [LARGE SCALE GENOMIC DNA]</scope>
    <source>
        <strain evidence="6 7">P5-119</strain>
    </source>
</reference>
<comment type="subcellular location">
    <subcellularLocation>
        <location evidence="1">Membrane</location>
        <topology evidence="1">Multi-pass membrane protein</topology>
    </subcellularLocation>
</comment>
<accession>A0A0D0I6T3</accession>
<dbReference type="InterPro" id="IPR002657">
    <property type="entry name" value="BilAc:Na_symport/Acr3"/>
</dbReference>
<feature type="transmembrane region" description="Helical" evidence="5">
    <location>
        <begin position="102"/>
        <end position="123"/>
    </location>
</feature>
<feature type="transmembrane region" description="Helical" evidence="5">
    <location>
        <begin position="232"/>
        <end position="256"/>
    </location>
</feature>
<dbReference type="Pfam" id="PF01758">
    <property type="entry name" value="SBF"/>
    <property type="match status" value="1"/>
</dbReference>
<evidence type="ECO:0000256" key="4">
    <source>
        <dbReference type="ARBA" id="ARBA00023136"/>
    </source>
</evidence>
<sequence length="320" mass="35669">MNKVLSFVKKWTLLCAMLVGSVLYLLFSDVSLLQPMGDVIGPALVEMVPYVIFALLYVTFCKIDISNLRPRAWHFWLQFIRTSISAFFVLLMMYFAEGDVKLVLEGCFICFICPTAASAAVVTEKLGGSIASLTVYTLIANIVTSIIIPLFFPMVEKSADITFLFAFGMIMRRVVTVLLLPLCLALLTRRYLPKVAGAIKRRKNLAFYMWAFNLSIVTGMTVHNIVDAEVGGITLSLLLILPLFVCLVQFAIGKWVGGFFGDRVSAGQALGQKNTIVGIWLTVTFLNPVAAVAPGAYVLWQNLVNSWQLWCKEKYGYLKW</sequence>
<dbReference type="STRING" id="1602171.ST44_04465"/>
<evidence type="ECO:0000256" key="1">
    <source>
        <dbReference type="ARBA" id="ARBA00004141"/>
    </source>
</evidence>
<feature type="transmembrane region" description="Helical" evidence="5">
    <location>
        <begin position="161"/>
        <end position="187"/>
    </location>
</feature>
<feature type="transmembrane region" description="Helical" evidence="5">
    <location>
        <begin position="207"/>
        <end position="226"/>
    </location>
</feature>
<comment type="caution">
    <text evidence="6">The sequence shown here is derived from an EMBL/GenBank/DDBJ whole genome shotgun (WGS) entry which is preliminary data.</text>
</comment>
<dbReference type="Gene3D" id="1.20.1530.20">
    <property type="match status" value="1"/>
</dbReference>
<protein>
    <submittedName>
        <fullName evidence="6">Transporter</fullName>
    </submittedName>
</protein>
<proteinExistence type="predicted"/>
<dbReference type="InterPro" id="IPR038770">
    <property type="entry name" value="Na+/solute_symporter_sf"/>
</dbReference>
<feature type="transmembrane region" description="Helical" evidence="5">
    <location>
        <begin position="277"/>
        <end position="300"/>
    </location>
</feature>
<evidence type="ECO:0000313" key="6">
    <source>
        <dbReference type="EMBL" id="KIP63174.1"/>
    </source>
</evidence>
<evidence type="ECO:0000256" key="3">
    <source>
        <dbReference type="ARBA" id="ARBA00022989"/>
    </source>
</evidence>
<dbReference type="GO" id="GO:0016020">
    <property type="term" value="C:membrane"/>
    <property type="evidence" value="ECO:0007669"/>
    <property type="project" value="UniProtKB-SubCell"/>
</dbReference>